<organism evidence="1 2">
    <name type="scientific">Daphnia magna</name>
    <dbReference type="NCBI Taxonomy" id="35525"/>
    <lineage>
        <taxon>Eukaryota</taxon>
        <taxon>Metazoa</taxon>
        <taxon>Ecdysozoa</taxon>
        <taxon>Arthropoda</taxon>
        <taxon>Crustacea</taxon>
        <taxon>Branchiopoda</taxon>
        <taxon>Diplostraca</taxon>
        <taxon>Cladocera</taxon>
        <taxon>Anomopoda</taxon>
        <taxon>Daphniidae</taxon>
        <taxon>Daphnia</taxon>
    </lineage>
</organism>
<proteinExistence type="predicted"/>
<dbReference type="Proteomes" id="UP001234178">
    <property type="component" value="Unassembled WGS sequence"/>
</dbReference>
<evidence type="ECO:0000313" key="1">
    <source>
        <dbReference type="EMBL" id="KAK4016780.1"/>
    </source>
</evidence>
<accession>A0ABQ9ZVU9</accession>
<sequence length="78" mass="8990">MGQKAWDLLCQSQSHPGNEHGNLLDEENRAFKTTLFTVIINLEMIGFDETRISFNNERNVKDLSYSSRIQSPDVGRYI</sequence>
<comment type="caution">
    <text evidence="1">The sequence shown here is derived from an EMBL/GenBank/DDBJ whole genome shotgun (WGS) entry which is preliminary data.</text>
</comment>
<reference evidence="1 2" key="1">
    <citation type="journal article" date="2023" name="Nucleic Acids Res.">
        <title>The hologenome of Daphnia magna reveals possible DNA methylation and microbiome-mediated evolution of the host genome.</title>
        <authorList>
            <person name="Chaturvedi A."/>
            <person name="Li X."/>
            <person name="Dhandapani V."/>
            <person name="Marshall H."/>
            <person name="Kissane S."/>
            <person name="Cuenca-Cambronero M."/>
            <person name="Asole G."/>
            <person name="Calvet F."/>
            <person name="Ruiz-Romero M."/>
            <person name="Marangio P."/>
            <person name="Guigo R."/>
            <person name="Rago D."/>
            <person name="Mirbahai L."/>
            <person name="Eastwood N."/>
            <person name="Colbourne J.K."/>
            <person name="Zhou J."/>
            <person name="Mallon E."/>
            <person name="Orsini L."/>
        </authorList>
    </citation>
    <scope>NUCLEOTIDE SEQUENCE [LARGE SCALE GENOMIC DNA]</scope>
    <source>
        <strain evidence="1">LRV0_1</strain>
    </source>
</reference>
<protein>
    <submittedName>
        <fullName evidence="1">Uncharacterized protein</fullName>
    </submittedName>
</protein>
<keyword evidence="2" id="KW-1185">Reference proteome</keyword>
<gene>
    <name evidence="1" type="ORF">OUZ56_031745</name>
</gene>
<name>A0ABQ9ZVU9_9CRUS</name>
<dbReference type="EMBL" id="JAOYFB010000005">
    <property type="protein sequence ID" value="KAK4016780.1"/>
    <property type="molecule type" value="Genomic_DNA"/>
</dbReference>
<evidence type="ECO:0000313" key="2">
    <source>
        <dbReference type="Proteomes" id="UP001234178"/>
    </source>
</evidence>